<reference evidence="1 2" key="1">
    <citation type="submission" date="2016-10" db="EMBL/GenBank/DDBJ databases">
        <authorList>
            <person name="de Groot N.N."/>
        </authorList>
    </citation>
    <scope>NUCLEOTIDE SEQUENCE [LARGE SCALE GENOMIC DNA]</scope>
    <source>
        <strain evidence="1 2">CECT 7543</strain>
    </source>
</reference>
<evidence type="ECO:0000313" key="2">
    <source>
        <dbReference type="Proteomes" id="UP000198827"/>
    </source>
</evidence>
<gene>
    <name evidence="1" type="ORF">SAMN04489798_5673</name>
</gene>
<evidence type="ECO:0000313" key="1">
    <source>
        <dbReference type="EMBL" id="SDP41116.1"/>
    </source>
</evidence>
<accession>A0A1H0SIZ4</accession>
<sequence>MKITTKLDRLERLVRVSEFDETVKAISQVMDECAAEAAGGEPTKGKESLMDILESADEKHD</sequence>
<name>A0A1H0SIZ4_9PSED</name>
<dbReference type="Proteomes" id="UP000198827">
    <property type="component" value="Chromosome I"/>
</dbReference>
<organism evidence="1 2">
    <name type="scientific">Pseudomonas arsenicoxydans</name>
    <dbReference type="NCBI Taxonomy" id="702115"/>
    <lineage>
        <taxon>Bacteria</taxon>
        <taxon>Pseudomonadati</taxon>
        <taxon>Pseudomonadota</taxon>
        <taxon>Gammaproteobacteria</taxon>
        <taxon>Pseudomonadales</taxon>
        <taxon>Pseudomonadaceae</taxon>
        <taxon>Pseudomonas</taxon>
    </lineage>
</organism>
<protein>
    <submittedName>
        <fullName evidence="1">Uncharacterized protein</fullName>
    </submittedName>
</protein>
<dbReference type="AlphaFoldDB" id="A0A1H0SIZ4"/>
<dbReference type="EMBL" id="LT629705">
    <property type="protein sequence ID" value="SDP41116.1"/>
    <property type="molecule type" value="Genomic_DNA"/>
</dbReference>
<proteinExistence type="predicted"/>
<dbReference type="RefSeq" id="WP_090187068.1">
    <property type="nucleotide sequence ID" value="NZ_LT629705.1"/>
</dbReference>